<organism evidence="1 2">
    <name type="scientific">Halovulum marinum</name>
    <dbReference type="NCBI Taxonomy" id="2662447"/>
    <lineage>
        <taxon>Bacteria</taxon>
        <taxon>Pseudomonadati</taxon>
        <taxon>Pseudomonadota</taxon>
        <taxon>Alphaproteobacteria</taxon>
        <taxon>Rhodobacterales</taxon>
        <taxon>Paracoccaceae</taxon>
        <taxon>Halovulum</taxon>
    </lineage>
</organism>
<dbReference type="EMBL" id="WIND01000011">
    <property type="protein sequence ID" value="MSU90684.1"/>
    <property type="molecule type" value="Genomic_DNA"/>
</dbReference>
<sequence length="182" mass="20037">MSTRDSIPKIRTLSSYRRRTVDINVTPANSVEIADLHRYISDVLGDGIASVETVRDVHAKQGFSIWKVEDGKGKTSGVFALLFLNDAGLKALHEDRFDARAPDMAHLADNPQSVVAIFAWCFVLRGKAKAALLKVATWLDLCGWNECPIFTNPVTPQGSRLAEALGFRPVHDPRQSALHAVM</sequence>
<accession>A0A6L5Z3X7</accession>
<dbReference type="RefSeq" id="WP_154447168.1">
    <property type="nucleotide sequence ID" value="NZ_WIND01000011.1"/>
</dbReference>
<gene>
    <name evidence="1" type="ORF">GE300_13845</name>
</gene>
<dbReference type="AlphaFoldDB" id="A0A6L5Z3X7"/>
<dbReference type="Proteomes" id="UP000474957">
    <property type="component" value="Unassembled WGS sequence"/>
</dbReference>
<protein>
    <recommendedName>
        <fullName evidence="3">N-acetyltransferase domain-containing protein</fullName>
    </recommendedName>
</protein>
<evidence type="ECO:0008006" key="3">
    <source>
        <dbReference type="Google" id="ProtNLM"/>
    </source>
</evidence>
<keyword evidence="2" id="KW-1185">Reference proteome</keyword>
<comment type="caution">
    <text evidence="1">The sequence shown here is derived from an EMBL/GenBank/DDBJ whole genome shotgun (WGS) entry which is preliminary data.</text>
</comment>
<name>A0A6L5Z3X7_9RHOB</name>
<evidence type="ECO:0000313" key="2">
    <source>
        <dbReference type="Proteomes" id="UP000474957"/>
    </source>
</evidence>
<reference evidence="1 2" key="1">
    <citation type="submission" date="2019-10" db="EMBL/GenBank/DDBJ databases">
        <title>Cognatihalovulum marinum gen. nov. sp. nov., a new member of the family Rhodobacteraceae isolated from deep seawater of the Northwest Indian Ocean.</title>
        <authorList>
            <person name="Ruan C."/>
            <person name="Wang J."/>
            <person name="Zheng X."/>
            <person name="Song L."/>
            <person name="Zhu Y."/>
            <person name="Huang Y."/>
            <person name="Lu Z."/>
            <person name="Du W."/>
            <person name="Huang L."/>
            <person name="Dai X."/>
        </authorList>
    </citation>
    <scope>NUCLEOTIDE SEQUENCE [LARGE SCALE GENOMIC DNA]</scope>
    <source>
        <strain evidence="1 2">2CG4</strain>
    </source>
</reference>
<proteinExistence type="predicted"/>
<evidence type="ECO:0000313" key="1">
    <source>
        <dbReference type="EMBL" id="MSU90684.1"/>
    </source>
</evidence>